<dbReference type="PROSITE" id="PS50931">
    <property type="entry name" value="HTH_LYSR"/>
    <property type="match status" value="1"/>
</dbReference>
<accession>A0A3G1KUX5</accession>
<dbReference type="PRINTS" id="PR00039">
    <property type="entry name" value="HTHLYSR"/>
</dbReference>
<dbReference type="CDD" id="cd08420">
    <property type="entry name" value="PBP2_CysL_like"/>
    <property type="match status" value="1"/>
</dbReference>
<dbReference type="AlphaFoldDB" id="A0A3G1KUX5"/>
<dbReference type="InterPro" id="IPR005119">
    <property type="entry name" value="LysR_subst-bd"/>
</dbReference>
<keyword evidence="2" id="KW-0805">Transcription regulation</keyword>
<evidence type="ECO:0000256" key="2">
    <source>
        <dbReference type="ARBA" id="ARBA00023015"/>
    </source>
</evidence>
<sequence length="298" mass="32806">MSSIKQIRSFIMVADLKSFTNAAEALFMTQPAISAQIKSLEETIGLPLIERNDKRVQLTEAGKHFYRDAKEILTVYNRAIEIMEDFKGLHRGKLALGASTIPGEYLMPKFIGEFRKEYPGINVSLTVGDTGLIVDLLYERKIDLGVVGAKVESDHVEFIPFLQDELVLIASAESSIPPEIHYKDLLSMEMITREAGSGTRIAVKESLADQKIKESDLNIVMELGSTQAVITGVSAGLGVGFVSKWAAEASLRAGVVQQVTVQGLNLERDLYIVYMKNSSATRTRDVFLQHLLGRALSA</sequence>
<dbReference type="InterPro" id="IPR036388">
    <property type="entry name" value="WH-like_DNA-bd_sf"/>
</dbReference>
<dbReference type="Pfam" id="PF03466">
    <property type="entry name" value="LysR_substrate"/>
    <property type="match status" value="1"/>
</dbReference>
<dbReference type="PANTHER" id="PTHR30126">
    <property type="entry name" value="HTH-TYPE TRANSCRIPTIONAL REGULATOR"/>
    <property type="match status" value="1"/>
</dbReference>
<organism evidence="6 7">
    <name type="scientific">Formimonas warabiya</name>
    <dbReference type="NCBI Taxonomy" id="1761012"/>
    <lineage>
        <taxon>Bacteria</taxon>
        <taxon>Bacillati</taxon>
        <taxon>Bacillota</taxon>
        <taxon>Clostridia</taxon>
        <taxon>Eubacteriales</taxon>
        <taxon>Peptococcaceae</taxon>
        <taxon>Candidatus Formimonas</taxon>
    </lineage>
</organism>
<dbReference type="Gene3D" id="3.40.190.290">
    <property type="match status" value="1"/>
</dbReference>
<dbReference type="OrthoDB" id="9785745at2"/>
<dbReference type="SUPFAM" id="SSF53850">
    <property type="entry name" value="Periplasmic binding protein-like II"/>
    <property type="match status" value="1"/>
</dbReference>
<dbReference type="FunFam" id="1.10.10.10:FF:000001">
    <property type="entry name" value="LysR family transcriptional regulator"/>
    <property type="match status" value="1"/>
</dbReference>
<dbReference type="KEGG" id="fwa:DCMF_17065"/>
<dbReference type="Pfam" id="PF00126">
    <property type="entry name" value="HTH_1"/>
    <property type="match status" value="1"/>
</dbReference>
<dbReference type="InterPro" id="IPR036390">
    <property type="entry name" value="WH_DNA-bd_sf"/>
</dbReference>
<dbReference type="Gene3D" id="1.10.10.10">
    <property type="entry name" value="Winged helix-like DNA-binding domain superfamily/Winged helix DNA-binding domain"/>
    <property type="match status" value="1"/>
</dbReference>
<evidence type="ECO:0000313" key="6">
    <source>
        <dbReference type="EMBL" id="ATW26242.1"/>
    </source>
</evidence>
<dbReference type="Proteomes" id="UP000323521">
    <property type="component" value="Chromosome"/>
</dbReference>
<protein>
    <recommendedName>
        <fullName evidence="5">HTH lysR-type domain-containing protein</fullName>
    </recommendedName>
</protein>
<dbReference type="SUPFAM" id="SSF46785">
    <property type="entry name" value="Winged helix' DNA-binding domain"/>
    <property type="match status" value="1"/>
</dbReference>
<gene>
    <name evidence="6" type="ORF">DCMF_17065</name>
</gene>
<dbReference type="InterPro" id="IPR000847">
    <property type="entry name" value="LysR_HTH_N"/>
</dbReference>
<dbReference type="EMBL" id="CP017634">
    <property type="protein sequence ID" value="ATW26242.1"/>
    <property type="molecule type" value="Genomic_DNA"/>
</dbReference>
<name>A0A3G1KUX5_FORW1</name>
<dbReference type="GO" id="GO:0000976">
    <property type="term" value="F:transcription cis-regulatory region binding"/>
    <property type="evidence" value="ECO:0007669"/>
    <property type="project" value="TreeGrafter"/>
</dbReference>
<comment type="similarity">
    <text evidence="1">Belongs to the LysR transcriptional regulatory family.</text>
</comment>
<keyword evidence="3" id="KW-0238">DNA-binding</keyword>
<evidence type="ECO:0000256" key="4">
    <source>
        <dbReference type="ARBA" id="ARBA00023163"/>
    </source>
</evidence>
<dbReference type="GO" id="GO:0003700">
    <property type="term" value="F:DNA-binding transcription factor activity"/>
    <property type="evidence" value="ECO:0007669"/>
    <property type="project" value="InterPro"/>
</dbReference>
<dbReference type="PANTHER" id="PTHR30126:SF64">
    <property type="entry name" value="HTH-TYPE TRANSCRIPTIONAL REGULATOR CITR"/>
    <property type="match status" value="1"/>
</dbReference>
<reference evidence="6 7" key="1">
    <citation type="submission" date="2016-10" db="EMBL/GenBank/DDBJ databases">
        <title>Complete Genome Sequence of Peptococcaceae strain DCMF.</title>
        <authorList>
            <person name="Edwards R.J."/>
            <person name="Holland S.I."/>
            <person name="Deshpande N.P."/>
            <person name="Wong Y.K."/>
            <person name="Ertan H."/>
            <person name="Manefield M."/>
            <person name="Russell T.L."/>
            <person name="Lee M.J."/>
        </authorList>
    </citation>
    <scope>NUCLEOTIDE SEQUENCE [LARGE SCALE GENOMIC DNA]</scope>
    <source>
        <strain evidence="6 7">DCMF</strain>
    </source>
</reference>
<evidence type="ECO:0000256" key="1">
    <source>
        <dbReference type="ARBA" id="ARBA00009437"/>
    </source>
</evidence>
<evidence type="ECO:0000256" key="3">
    <source>
        <dbReference type="ARBA" id="ARBA00023125"/>
    </source>
</evidence>
<keyword evidence="4" id="KW-0804">Transcription</keyword>
<dbReference type="NCBIfam" id="NF040786">
    <property type="entry name" value="LysR_Sec_metab"/>
    <property type="match status" value="1"/>
</dbReference>
<keyword evidence="7" id="KW-1185">Reference proteome</keyword>
<dbReference type="RefSeq" id="WP_148135532.1">
    <property type="nucleotide sequence ID" value="NZ_CP017634.1"/>
</dbReference>
<proteinExistence type="inferred from homology"/>
<feature type="domain" description="HTH lysR-type" evidence="5">
    <location>
        <begin position="1"/>
        <end position="59"/>
    </location>
</feature>
<dbReference type="InterPro" id="IPR047788">
    <property type="entry name" value="LysR-like_Sec_metab"/>
</dbReference>
<evidence type="ECO:0000313" key="7">
    <source>
        <dbReference type="Proteomes" id="UP000323521"/>
    </source>
</evidence>
<evidence type="ECO:0000259" key="5">
    <source>
        <dbReference type="PROSITE" id="PS50931"/>
    </source>
</evidence>